<organism evidence="9 10">
    <name type="scientific">Streptomyces piniterrae</name>
    <dbReference type="NCBI Taxonomy" id="2571125"/>
    <lineage>
        <taxon>Bacteria</taxon>
        <taxon>Bacillati</taxon>
        <taxon>Actinomycetota</taxon>
        <taxon>Actinomycetes</taxon>
        <taxon>Kitasatosporales</taxon>
        <taxon>Streptomycetaceae</taxon>
        <taxon>Streptomyces</taxon>
    </lineage>
</organism>
<dbReference type="PANTHER" id="PTHR43884:SF12">
    <property type="entry name" value="ISOVALERYL-COA DEHYDROGENASE, MITOCHONDRIAL-RELATED"/>
    <property type="match status" value="1"/>
</dbReference>
<dbReference type="Gene3D" id="1.20.140.10">
    <property type="entry name" value="Butyryl-CoA Dehydrogenase, subunit A, domain 3"/>
    <property type="match status" value="1"/>
</dbReference>
<evidence type="ECO:0000256" key="2">
    <source>
        <dbReference type="ARBA" id="ARBA00009347"/>
    </source>
</evidence>
<dbReference type="PANTHER" id="PTHR43884">
    <property type="entry name" value="ACYL-COA DEHYDROGENASE"/>
    <property type="match status" value="1"/>
</dbReference>
<dbReference type="Gene3D" id="1.10.540.10">
    <property type="entry name" value="Acyl-CoA dehydrogenase/oxidase, N-terminal domain"/>
    <property type="match status" value="1"/>
</dbReference>
<comment type="cofactor">
    <cofactor evidence="1 5">
        <name>FAD</name>
        <dbReference type="ChEBI" id="CHEBI:57692"/>
    </cofactor>
</comment>
<evidence type="ECO:0000259" key="8">
    <source>
        <dbReference type="Pfam" id="PF02771"/>
    </source>
</evidence>
<dbReference type="Pfam" id="PF02770">
    <property type="entry name" value="Acyl-CoA_dh_M"/>
    <property type="match status" value="1"/>
</dbReference>
<evidence type="ECO:0000313" key="9">
    <source>
        <dbReference type="EMBL" id="TJZ54344.1"/>
    </source>
</evidence>
<dbReference type="GO" id="GO:0050660">
    <property type="term" value="F:flavin adenine dinucleotide binding"/>
    <property type="evidence" value="ECO:0007669"/>
    <property type="project" value="InterPro"/>
</dbReference>
<evidence type="ECO:0000256" key="1">
    <source>
        <dbReference type="ARBA" id="ARBA00001974"/>
    </source>
</evidence>
<keyword evidence="4 5" id="KW-0274">FAD</keyword>
<protein>
    <submittedName>
        <fullName evidence="9">Acyl-CoA dehydrogenase</fullName>
    </submittedName>
</protein>
<dbReference type="SUPFAM" id="SSF56645">
    <property type="entry name" value="Acyl-CoA dehydrogenase NM domain-like"/>
    <property type="match status" value="1"/>
</dbReference>
<dbReference type="OrthoDB" id="9802447at2"/>
<evidence type="ECO:0000256" key="3">
    <source>
        <dbReference type="ARBA" id="ARBA00022630"/>
    </source>
</evidence>
<comment type="caution">
    <text evidence="9">The sequence shown here is derived from an EMBL/GenBank/DDBJ whole genome shotgun (WGS) entry which is preliminary data.</text>
</comment>
<dbReference type="Gene3D" id="2.40.110.10">
    <property type="entry name" value="Butyryl-CoA Dehydrogenase, subunit A, domain 2"/>
    <property type="match status" value="1"/>
</dbReference>
<dbReference type="GO" id="GO:0003995">
    <property type="term" value="F:acyl-CoA dehydrogenase activity"/>
    <property type="evidence" value="ECO:0007669"/>
    <property type="project" value="TreeGrafter"/>
</dbReference>
<dbReference type="InterPro" id="IPR046373">
    <property type="entry name" value="Acyl-CoA_Oxase/DH_mid-dom_sf"/>
</dbReference>
<dbReference type="PIRSF" id="PIRSF016578">
    <property type="entry name" value="HsaA"/>
    <property type="match status" value="1"/>
</dbReference>
<dbReference type="InterPro" id="IPR009075">
    <property type="entry name" value="AcylCo_DH/oxidase_C"/>
</dbReference>
<dbReference type="InterPro" id="IPR006091">
    <property type="entry name" value="Acyl-CoA_Oxase/DH_mid-dom"/>
</dbReference>
<dbReference type="InterPro" id="IPR036250">
    <property type="entry name" value="AcylCo_DH-like_C"/>
</dbReference>
<accession>A0A4U0NVS3</accession>
<proteinExistence type="inferred from homology"/>
<evidence type="ECO:0000259" key="6">
    <source>
        <dbReference type="Pfam" id="PF00441"/>
    </source>
</evidence>
<evidence type="ECO:0000259" key="7">
    <source>
        <dbReference type="Pfam" id="PF02770"/>
    </source>
</evidence>
<feature type="domain" description="Acyl-CoA dehydrogenase/oxidase C-terminal" evidence="6">
    <location>
        <begin position="243"/>
        <end position="389"/>
    </location>
</feature>
<feature type="domain" description="Acyl-CoA oxidase/dehydrogenase middle" evidence="7">
    <location>
        <begin position="132"/>
        <end position="226"/>
    </location>
</feature>
<dbReference type="GO" id="GO:0033539">
    <property type="term" value="P:fatty acid beta-oxidation using acyl-CoA dehydrogenase"/>
    <property type="evidence" value="ECO:0007669"/>
    <property type="project" value="TreeGrafter"/>
</dbReference>
<feature type="domain" description="Acyl-CoA dehydrogenase/oxidase N-terminal" evidence="8">
    <location>
        <begin position="36"/>
        <end position="127"/>
    </location>
</feature>
<keyword evidence="3 5" id="KW-0285">Flavoprotein</keyword>
<dbReference type="GO" id="GO:0046359">
    <property type="term" value="P:butyrate catabolic process"/>
    <property type="evidence" value="ECO:0007669"/>
    <property type="project" value="TreeGrafter"/>
</dbReference>
<gene>
    <name evidence="9" type="ORF">FCH28_14460</name>
</gene>
<dbReference type="CDD" id="cd00567">
    <property type="entry name" value="ACAD"/>
    <property type="match status" value="1"/>
</dbReference>
<dbReference type="Pfam" id="PF02771">
    <property type="entry name" value="Acyl-CoA_dh_N"/>
    <property type="match status" value="1"/>
</dbReference>
<comment type="similarity">
    <text evidence="2 5">Belongs to the acyl-CoA dehydrogenase family.</text>
</comment>
<dbReference type="InterPro" id="IPR013786">
    <property type="entry name" value="AcylCoA_DH/ox_N"/>
</dbReference>
<dbReference type="SUPFAM" id="SSF47203">
    <property type="entry name" value="Acyl-CoA dehydrogenase C-terminal domain-like"/>
    <property type="match status" value="1"/>
</dbReference>
<dbReference type="Pfam" id="PF00441">
    <property type="entry name" value="Acyl-CoA_dh_1"/>
    <property type="match status" value="1"/>
</dbReference>
<dbReference type="Proteomes" id="UP000308697">
    <property type="component" value="Unassembled WGS sequence"/>
</dbReference>
<keyword evidence="10" id="KW-1185">Reference proteome</keyword>
<evidence type="ECO:0000256" key="4">
    <source>
        <dbReference type="ARBA" id="ARBA00022827"/>
    </source>
</evidence>
<evidence type="ECO:0000256" key="5">
    <source>
        <dbReference type="RuleBase" id="RU362125"/>
    </source>
</evidence>
<evidence type="ECO:0000313" key="10">
    <source>
        <dbReference type="Proteomes" id="UP000308697"/>
    </source>
</evidence>
<dbReference type="InterPro" id="IPR009100">
    <property type="entry name" value="AcylCoA_DH/oxidase_NM_dom_sf"/>
</dbReference>
<sequence length="412" mass="42558">MPRVPESGTDAVTTDLPPVEPVGLSRVAADWAANARDCASGWDQDGGLPDSVRKEFAASGLLAADLPERYGGVGLHPLTLGEITARIGGECSALRGLLTVQGMVAAALLRWGTEAQRADWLPMLAGGRLTAGFAVTEQGAGSALGSVETRIEASGRSDRQELVVSGHKRWVTFGAVAEVFLVLGKYEGKPAAVLVDADRAGVEREPVNGQLGMRGARIAHLSLDGVRVPRSQLVAPPGLGLSHVAGTALDHGRFTVAWGCVGMAEACVEDAATHAAVRRQGDIPLGDHQLVRSLLARAAVDAAGARELARRAAEARASGPGHGVSETLMAKYAAASAAAAGSRAAVQVLGSAGCAPDSRAGRHFRDAKVMEIIEGAQEVSELHIAERLLRRFGGAARGTDRSDGPRLPGESS</sequence>
<reference evidence="9 10" key="1">
    <citation type="submission" date="2019-04" db="EMBL/GenBank/DDBJ databases">
        <title>Streptomyces piniterrae sp. nov., a heliquinomycin-producing actinomycete isolated from rhizosphere soil of Pinus yunnanensis.</title>
        <authorList>
            <person name="Zhuang X."/>
            <person name="Zhao J."/>
        </authorList>
    </citation>
    <scope>NUCLEOTIDE SEQUENCE [LARGE SCALE GENOMIC DNA]</scope>
    <source>
        <strain evidence="10">jys28</strain>
    </source>
</reference>
<name>A0A4U0NVS3_9ACTN</name>
<dbReference type="AlphaFoldDB" id="A0A4U0NVS3"/>
<dbReference type="InterPro" id="IPR037069">
    <property type="entry name" value="AcylCoA_DH/ox_N_sf"/>
</dbReference>
<dbReference type="EMBL" id="SUMB01000004">
    <property type="protein sequence ID" value="TJZ54344.1"/>
    <property type="molecule type" value="Genomic_DNA"/>
</dbReference>
<keyword evidence="5" id="KW-0560">Oxidoreductase</keyword>